<dbReference type="PANTHER" id="PTHR37165:SF1">
    <property type="entry name" value="TYPE 1 ENCAPSULIN SHELL PROTEIN"/>
    <property type="match status" value="1"/>
</dbReference>
<dbReference type="Gene3D" id="3.30.2320.10">
    <property type="entry name" value="hypothetical protein PF0899 domain"/>
    <property type="match status" value="1"/>
</dbReference>
<evidence type="ECO:0000256" key="2">
    <source>
        <dbReference type="ARBA" id="ARBA00033743"/>
    </source>
</evidence>
<dbReference type="InterPro" id="IPR051429">
    <property type="entry name" value="Encapsulin_nc"/>
</dbReference>
<dbReference type="InterPro" id="IPR007544">
    <property type="entry name" value="ENCAP"/>
</dbReference>
<keyword evidence="3" id="KW-1284">Encapsulin nanocompartment</keyword>
<dbReference type="NCBIfam" id="NF041155">
    <property type="entry name" value="encap_f1"/>
    <property type="match status" value="1"/>
</dbReference>
<comment type="subcellular location">
    <subcellularLocation>
        <location evidence="1">Encapsulin nanocompartment</location>
    </subcellularLocation>
</comment>
<organism evidence="5 6">
    <name type="scientific">Candidatus Tanganyikabacteria bacterium</name>
    <dbReference type="NCBI Taxonomy" id="2961651"/>
    <lineage>
        <taxon>Bacteria</taxon>
        <taxon>Bacillati</taxon>
        <taxon>Candidatus Sericytochromatia</taxon>
        <taxon>Candidatus Tanganyikabacteria</taxon>
    </lineage>
</organism>
<evidence type="ECO:0000256" key="4">
    <source>
        <dbReference type="ARBA" id="ARBA00050023"/>
    </source>
</evidence>
<dbReference type="PANTHER" id="PTHR37165">
    <property type="entry name" value="PEPTIDASE U56 FAMILY"/>
    <property type="match status" value="1"/>
</dbReference>
<accession>A0A938BNS5</accession>
<comment type="caution">
    <text evidence="5">The sequence shown here is derived from an EMBL/GenBank/DDBJ whole genome shotgun (WGS) entry which is preliminary data.</text>
</comment>
<name>A0A938BNS5_9BACT</name>
<dbReference type="AlphaFoldDB" id="A0A938BNS5"/>
<dbReference type="Gene3D" id="3.30.2400.30">
    <property type="match status" value="1"/>
</dbReference>
<evidence type="ECO:0000313" key="6">
    <source>
        <dbReference type="Proteomes" id="UP000703893"/>
    </source>
</evidence>
<reference evidence="5 6" key="1">
    <citation type="submission" date="2019-03" db="EMBL/GenBank/DDBJ databases">
        <title>Lake Tanganyika Metagenome-Assembled Genomes (MAGs).</title>
        <authorList>
            <person name="Tran P."/>
        </authorList>
    </citation>
    <scope>NUCLEOTIDE SEQUENCE [LARGE SCALE GENOMIC DNA]</scope>
    <source>
        <strain evidence="5">K_DeepCast_65m_m2_236</strain>
    </source>
</reference>
<dbReference type="GO" id="GO:0140737">
    <property type="term" value="C:encapsulin nanocompartment"/>
    <property type="evidence" value="ECO:0007669"/>
    <property type="project" value="UniProtKB-SubCell"/>
</dbReference>
<dbReference type="PIRSF" id="PIRSF019254">
    <property type="entry name" value="CFP29"/>
    <property type="match status" value="1"/>
</dbReference>
<dbReference type="SUPFAM" id="SSF56563">
    <property type="entry name" value="Major capsid protein gp5"/>
    <property type="match status" value="1"/>
</dbReference>
<evidence type="ECO:0000256" key="3">
    <source>
        <dbReference type="ARBA" id="ARBA00033787"/>
    </source>
</evidence>
<proteinExistence type="inferred from homology"/>
<dbReference type="Proteomes" id="UP000703893">
    <property type="component" value="Unassembled WGS sequence"/>
</dbReference>
<sequence>MDRTYLNREDSPLSAQDWTQIDDIVVSVAKRMLVGRRFLHIFGPMGAGIQDVDYDVFTGTGPAKLAVFGETETSVVRAEKRVHENIPLLYKDFMIYWRDIETSRQMGMPLDISAAAAAASFVAQREDHLIFNGDSDCGYEGLANATGRVSLPARDWTQTGNGFQDVVDGAAQLLSTGFYGPYAVVVNPKAFAQLHRVYANSGVLEINHVREIATAGVFQSPALGDCPGILVSTGIQNFDIAIGQDLVTSYLGAENMNHPFRVFESLVLRIKRPGAICTFEPSGGKAAGSGGSKSGGRHTH</sequence>
<gene>
    <name evidence="5" type="ORF">FJZ00_11085</name>
</gene>
<protein>
    <recommendedName>
        <fullName evidence="4">Type 1 encapsulin shell protein</fullName>
    </recommendedName>
</protein>
<evidence type="ECO:0000313" key="5">
    <source>
        <dbReference type="EMBL" id="MBM3275688.1"/>
    </source>
</evidence>
<dbReference type="EMBL" id="VGJX01000679">
    <property type="protein sequence ID" value="MBM3275688.1"/>
    <property type="molecule type" value="Genomic_DNA"/>
</dbReference>
<evidence type="ECO:0000256" key="1">
    <source>
        <dbReference type="ARBA" id="ARBA00033738"/>
    </source>
</evidence>
<comment type="similarity">
    <text evidence="2">Belongs to the encapsulin family. Family 1 subfamily.</text>
</comment>
<dbReference type="Pfam" id="PF04454">
    <property type="entry name" value="Linocin_M18"/>
    <property type="match status" value="1"/>
</dbReference>